<dbReference type="Proteomes" id="UP000199577">
    <property type="component" value="Unassembled WGS sequence"/>
</dbReference>
<sequence>MKKGDDYCPLFFKDVAKINIMVDNYNTACSTKTDSSDQTSIPQEKITFSMTLVKY</sequence>
<reference evidence="2" key="1">
    <citation type="submission" date="2016-10" db="EMBL/GenBank/DDBJ databases">
        <authorList>
            <person name="Varghese N."/>
            <person name="Submissions S."/>
        </authorList>
    </citation>
    <scope>NUCLEOTIDE SEQUENCE [LARGE SCALE GENOMIC DNA]</scope>
    <source>
        <strain evidence="2">DSM 22900</strain>
    </source>
</reference>
<evidence type="ECO:0000313" key="1">
    <source>
        <dbReference type="EMBL" id="SFC60837.1"/>
    </source>
</evidence>
<keyword evidence="2" id="KW-1185">Reference proteome</keyword>
<organism evidence="1 2">
    <name type="scientific">Parapedobacter composti</name>
    <dbReference type="NCBI Taxonomy" id="623281"/>
    <lineage>
        <taxon>Bacteria</taxon>
        <taxon>Pseudomonadati</taxon>
        <taxon>Bacteroidota</taxon>
        <taxon>Sphingobacteriia</taxon>
        <taxon>Sphingobacteriales</taxon>
        <taxon>Sphingobacteriaceae</taxon>
        <taxon>Parapedobacter</taxon>
    </lineage>
</organism>
<evidence type="ECO:0000313" key="2">
    <source>
        <dbReference type="Proteomes" id="UP000199577"/>
    </source>
</evidence>
<accession>A0A1I1KJ61</accession>
<name>A0A1I1KJ61_9SPHI</name>
<dbReference type="EMBL" id="FOLL01000016">
    <property type="protein sequence ID" value="SFC60837.1"/>
    <property type="molecule type" value="Genomic_DNA"/>
</dbReference>
<dbReference type="AlphaFoldDB" id="A0A1I1KJ61"/>
<protein>
    <submittedName>
        <fullName evidence="1">Uncharacterized protein</fullName>
    </submittedName>
</protein>
<dbReference type="STRING" id="623281.SAMN05421747_11631"/>
<gene>
    <name evidence="1" type="ORF">SAMN05421747_11631</name>
</gene>
<proteinExistence type="predicted"/>